<dbReference type="CDD" id="cd01900">
    <property type="entry name" value="YchF"/>
    <property type="match status" value="1"/>
</dbReference>
<feature type="domain" description="OBG-type G" evidence="7">
    <location>
        <begin position="3"/>
        <end position="259"/>
    </location>
</feature>
<dbReference type="GO" id="GO:0046872">
    <property type="term" value="F:metal ion binding"/>
    <property type="evidence" value="ECO:0007669"/>
    <property type="project" value="UniProtKB-KW"/>
</dbReference>
<accession>A0A285NPN3</accession>
<dbReference type="Proteomes" id="UP000218627">
    <property type="component" value="Unassembled WGS sequence"/>
</dbReference>
<dbReference type="InterPro" id="IPR023192">
    <property type="entry name" value="TGS-like_dom_sf"/>
</dbReference>
<sequence length="366" mass="40782">MGLSVGIVGLPNVGKSTLFNAITQSAKAQAANYPFCTIEPNVGVVAVPDERLYQIAKMEKSKKVTPTFIEFVDIAGLVRNASKGEGLGNQFLAHIREVDAIAMVLRCFENPDIVHVEGSVDPIRDAQIIDLELIAKDLETVSKRIEKVEKPAKLGDKKAKEELEKLLRLKEILENLEPIRKHTELPEDLLEYTKKTLFLLTTKPVLYVANVDEEGLSGNAYVKQVIDYAQKEKAPALVICAKLEAELVELPEEEKLQMLNAYGLDEPGLNKLVRESYALLDLITFFTAGEKETRAWTIKKGTKAPQAGGKIHSDFERGFIAAEVINYEDYIKVGSMSKAKELGLVRLEGKDYQVKDGDIIYFRFNV</sequence>
<evidence type="ECO:0000256" key="3">
    <source>
        <dbReference type="ARBA" id="ARBA00022741"/>
    </source>
</evidence>
<reference evidence="10" key="1">
    <citation type="submission" date="2017-09" db="EMBL/GenBank/DDBJ databases">
        <authorList>
            <person name="Varghese N."/>
            <person name="Submissions S."/>
        </authorList>
    </citation>
    <scope>NUCLEOTIDE SEQUENCE [LARGE SCALE GENOMIC DNA]</scope>
    <source>
        <strain evidence="10">DSM 2913</strain>
    </source>
</reference>
<dbReference type="EMBL" id="OBEN01000001">
    <property type="protein sequence ID" value="SNZ10927.1"/>
    <property type="molecule type" value="Genomic_DNA"/>
</dbReference>
<dbReference type="PROSITE" id="PS51880">
    <property type="entry name" value="TGS"/>
    <property type="match status" value="1"/>
</dbReference>
<feature type="domain" description="TGS" evidence="8">
    <location>
        <begin position="281"/>
        <end position="364"/>
    </location>
</feature>
<dbReference type="InterPro" id="IPR004396">
    <property type="entry name" value="ATPase_YchF/OLA1"/>
</dbReference>
<dbReference type="PROSITE" id="PS51710">
    <property type="entry name" value="G_OBG"/>
    <property type="match status" value="1"/>
</dbReference>
<dbReference type="InterPro" id="IPR012676">
    <property type="entry name" value="TGS-like"/>
</dbReference>
<dbReference type="NCBIfam" id="TIGR00092">
    <property type="entry name" value="redox-regulated ATPase YchF"/>
    <property type="match status" value="1"/>
</dbReference>
<dbReference type="AlphaFoldDB" id="A0A285NPN3"/>
<dbReference type="PANTHER" id="PTHR23305:SF18">
    <property type="entry name" value="OBG-TYPE G DOMAIN-CONTAINING PROTEIN"/>
    <property type="match status" value="1"/>
</dbReference>
<dbReference type="GO" id="GO:0016887">
    <property type="term" value="F:ATP hydrolysis activity"/>
    <property type="evidence" value="ECO:0007669"/>
    <property type="project" value="UniProtKB-UniRule"/>
</dbReference>
<dbReference type="Pfam" id="PF06071">
    <property type="entry name" value="YchF-GTPase_C"/>
    <property type="match status" value="1"/>
</dbReference>
<dbReference type="InterPro" id="IPR031167">
    <property type="entry name" value="G_OBG"/>
</dbReference>
<organism evidence="9 10">
    <name type="scientific">Hydrogenobacter hydrogenophilus</name>
    <dbReference type="NCBI Taxonomy" id="35835"/>
    <lineage>
        <taxon>Bacteria</taxon>
        <taxon>Pseudomonadati</taxon>
        <taxon>Aquificota</taxon>
        <taxon>Aquificia</taxon>
        <taxon>Aquificales</taxon>
        <taxon>Aquificaceae</taxon>
        <taxon>Hydrogenobacter</taxon>
    </lineage>
</organism>
<evidence type="ECO:0000259" key="8">
    <source>
        <dbReference type="PROSITE" id="PS51880"/>
    </source>
</evidence>
<dbReference type="FunFam" id="3.10.20.30:FF:000001">
    <property type="entry name" value="Ribosome-binding ATPase YchF"/>
    <property type="match status" value="1"/>
</dbReference>
<dbReference type="PRINTS" id="PR00326">
    <property type="entry name" value="GTP1OBG"/>
</dbReference>
<dbReference type="InterPro" id="IPR027417">
    <property type="entry name" value="P-loop_NTPase"/>
</dbReference>
<gene>
    <name evidence="6" type="primary">ychF</name>
    <name evidence="9" type="ORF">SAMN06265353_0092</name>
</gene>
<dbReference type="GO" id="GO:0005524">
    <property type="term" value="F:ATP binding"/>
    <property type="evidence" value="ECO:0007669"/>
    <property type="project" value="UniProtKB-UniRule"/>
</dbReference>
<comment type="function">
    <text evidence="6">ATPase that binds to both the 70S ribosome and the 50S ribosomal subunit in a nucleotide-independent manner.</text>
</comment>
<keyword evidence="3 6" id="KW-0547">Nucleotide-binding</keyword>
<dbReference type="Gene3D" id="1.10.150.300">
    <property type="entry name" value="TGS-like domain"/>
    <property type="match status" value="1"/>
</dbReference>
<comment type="cofactor">
    <cofactor evidence="1">
        <name>Mg(2+)</name>
        <dbReference type="ChEBI" id="CHEBI:18420"/>
    </cofactor>
</comment>
<dbReference type="SUPFAM" id="SSF81271">
    <property type="entry name" value="TGS-like"/>
    <property type="match status" value="1"/>
</dbReference>
<dbReference type="PIRSF" id="PIRSF006641">
    <property type="entry name" value="CHP00092"/>
    <property type="match status" value="1"/>
</dbReference>
<evidence type="ECO:0000256" key="2">
    <source>
        <dbReference type="ARBA" id="ARBA00022723"/>
    </source>
</evidence>
<dbReference type="GO" id="GO:0005737">
    <property type="term" value="C:cytoplasm"/>
    <property type="evidence" value="ECO:0007669"/>
    <property type="project" value="TreeGrafter"/>
</dbReference>
<dbReference type="PANTHER" id="PTHR23305">
    <property type="entry name" value="OBG GTPASE FAMILY"/>
    <property type="match status" value="1"/>
</dbReference>
<dbReference type="HAMAP" id="MF_00944">
    <property type="entry name" value="YchF_OLA1_ATPase"/>
    <property type="match status" value="1"/>
</dbReference>
<dbReference type="OrthoDB" id="9807318at2"/>
<evidence type="ECO:0000259" key="7">
    <source>
        <dbReference type="PROSITE" id="PS51710"/>
    </source>
</evidence>
<comment type="similarity">
    <text evidence="6">Belongs to the TRAFAC class OBG-HflX-like GTPase superfamily. OBG GTPase family. YchF/OLA1 subfamily.</text>
</comment>
<dbReference type="Gene3D" id="3.40.50.300">
    <property type="entry name" value="P-loop containing nucleotide triphosphate hydrolases"/>
    <property type="match status" value="1"/>
</dbReference>
<dbReference type="Pfam" id="PF01926">
    <property type="entry name" value="MMR_HSR1"/>
    <property type="match status" value="1"/>
</dbReference>
<evidence type="ECO:0000313" key="10">
    <source>
        <dbReference type="Proteomes" id="UP000218627"/>
    </source>
</evidence>
<dbReference type="SUPFAM" id="SSF52540">
    <property type="entry name" value="P-loop containing nucleoside triphosphate hydrolases"/>
    <property type="match status" value="1"/>
</dbReference>
<keyword evidence="2" id="KW-0479">Metal-binding</keyword>
<evidence type="ECO:0000256" key="5">
    <source>
        <dbReference type="ARBA" id="ARBA00022842"/>
    </source>
</evidence>
<protein>
    <recommendedName>
        <fullName evidence="6">Ribosome-binding ATPase YchF</fullName>
    </recommendedName>
</protein>
<dbReference type="InterPro" id="IPR041706">
    <property type="entry name" value="YchF_N"/>
</dbReference>
<dbReference type="CDD" id="cd04867">
    <property type="entry name" value="TGS_YchF_OLA1"/>
    <property type="match status" value="1"/>
</dbReference>
<dbReference type="GO" id="GO:0043023">
    <property type="term" value="F:ribosomal large subunit binding"/>
    <property type="evidence" value="ECO:0007669"/>
    <property type="project" value="UniProtKB-UniRule"/>
</dbReference>
<name>A0A285NPN3_9AQUI</name>
<dbReference type="GO" id="GO:0005525">
    <property type="term" value="F:GTP binding"/>
    <property type="evidence" value="ECO:0007669"/>
    <property type="project" value="InterPro"/>
</dbReference>
<evidence type="ECO:0000256" key="4">
    <source>
        <dbReference type="ARBA" id="ARBA00022840"/>
    </source>
</evidence>
<dbReference type="InterPro" id="IPR004095">
    <property type="entry name" value="TGS"/>
</dbReference>
<dbReference type="InterPro" id="IPR012675">
    <property type="entry name" value="Beta-grasp_dom_sf"/>
</dbReference>
<proteinExistence type="inferred from homology"/>
<evidence type="ECO:0000256" key="1">
    <source>
        <dbReference type="ARBA" id="ARBA00001946"/>
    </source>
</evidence>
<feature type="binding site" evidence="6">
    <location>
        <begin position="12"/>
        <end position="17"/>
    </location>
    <ligand>
        <name>ATP</name>
        <dbReference type="ChEBI" id="CHEBI:30616"/>
    </ligand>
</feature>
<dbReference type="Gene3D" id="3.10.20.30">
    <property type="match status" value="1"/>
</dbReference>
<evidence type="ECO:0000256" key="6">
    <source>
        <dbReference type="HAMAP-Rule" id="MF_00944"/>
    </source>
</evidence>
<keyword evidence="5" id="KW-0460">Magnesium</keyword>
<dbReference type="RefSeq" id="WP_096599973.1">
    <property type="nucleotide sequence ID" value="NZ_OBEN01000001.1"/>
</dbReference>
<keyword evidence="4 6" id="KW-0067">ATP-binding</keyword>
<dbReference type="FunFam" id="1.10.150.300:FF:000001">
    <property type="entry name" value="Ribosome-binding ATPase YchF"/>
    <property type="match status" value="1"/>
</dbReference>
<dbReference type="InterPro" id="IPR013029">
    <property type="entry name" value="YchF_C"/>
</dbReference>
<keyword evidence="10" id="KW-1185">Reference proteome</keyword>
<dbReference type="InterPro" id="IPR006073">
    <property type="entry name" value="GTP-bd"/>
</dbReference>
<evidence type="ECO:0000313" key="9">
    <source>
        <dbReference type="EMBL" id="SNZ10927.1"/>
    </source>
</evidence>